<dbReference type="OrthoDB" id="3259156at2759"/>
<accession>A0A8K0UV23</accession>
<evidence type="ECO:0000313" key="4">
    <source>
        <dbReference type="Proteomes" id="UP000813824"/>
    </source>
</evidence>
<dbReference type="EMBL" id="JAEVFJ010000004">
    <property type="protein sequence ID" value="KAH8105365.1"/>
    <property type="molecule type" value="Genomic_DNA"/>
</dbReference>
<sequence>MSFLSRNKSKTLSSSTHLDKSLGLSTPPREHEEKGGPNGGSIRKRLSSFTLLGTSKRRNASSSSPKPSKSGGVGYTMSATSSLYSRDYSRSPTPEEPEALEIRRPSGLGRRASVMLPDEGNVLDISNATRRPLRRQLSASAPDLSLPLFKWEQVPVVVEDTSSVHSDSTFTTTTQKKSLPQPLDFPSMPPELLKSLFAYTSRRDLVAISLVCRTFVWPARQALYAHLHIQDIKDPKRVEMCMAWLASRQEIANIVRSLSVSIAPDVASTNTFTPTAMVTFAIALTKMVNLESLTLPRFTPHLLQHTTFQLKRFTLLCEDMPLNECRETFSWLSHQPHVISISFPNLVQDNLSQVSDGKPLDNPGLRDPPTDIIPSYGLQSLSHFHGPTSLASIIVPARPIRSLSLTIHTTLYDGLRPSALMASVQQSKTPITSLSVIASGQKKVDARSLERVLMSAGAELGQTLQSLEIEWILEDELLYKQIHTVLPRFTALRSLRLTRRMPPPPPRSPPPSLPLPTAALSTPPPSPSTLFANSKVFVFTPPPSPGSKLLGSSPNRISLDVPLPRAHERSHLIAWSKQCKTLRKVVFLSGAGWRIGTSVGETIGASTFTYVGFNRP</sequence>
<feature type="compositionally biased region" description="Low complexity" evidence="1">
    <location>
        <begin position="61"/>
        <end position="70"/>
    </location>
</feature>
<keyword evidence="4" id="KW-1185">Reference proteome</keyword>
<feature type="region of interest" description="Disordered" evidence="1">
    <location>
        <begin position="1"/>
        <end position="115"/>
    </location>
</feature>
<dbReference type="Proteomes" id="UP000813824">
    <property type="component" value="Unassembled WGS sequence"/>
</dbReference>
<feature type="compositionally biased region" description="Pro residues" evidence="1">
    <location>
        <begin position="501"/>
        <end position="514"/>
    </location>
</feature>
<comment type="caution">
    <text evidence="3">The sequence shown here is derived from an EMBL/GenBank/DDBJ whole genome shotgun (WGS) entry which is preliminary data.</text>
</comment>
<feature type="domain" description="F-box" evidence="2">
    <location>
        <begin position="182"/>
        <end position="227"/>
    </location>
</feature>
<dbReference type="PROSITE" id="PS50181">
    <property type="entry name" value="FBOX"/>
    <property type="match status" value="1"/>
</dbReference>
<dbReference type="AlphaFoldDB" id="A0A8K0UV23"/>
<evidence type="ECO:0000313" key="3">
    <source>
        <dbReference type="EMBL" id="KAH8105365.1"/>
    </source>
</evidence>
<dbReference type="SUPFAM" id="SSF81383">
    <property type="entry name" value="F-box domain"/>
    <property type="match status" value="1"/>
</dbReference>
<organism evidence="3 4">
    <name type="scientific">Cristinia sonorae</name>
    <dbReference type="NCBI Taxonomy" id="1940300"/>
    <lineage>
        <taxon>Eukaryota</taxon>
        <taxon>Fungi</taxon>
        <taxon>Dikarya</taxon>
        <taxon>Basidiomycota</taxon>
        <taxon>Agaricomycotina</taxon>
        <taxon>Agaricomycetes</taxon>
        <taxon>Agaricomycetidae</taxon>
        <taxon>Agaricales</taxon>
        <taxon>Pleurotineae</taxon>
        <taxon>Stephanosporaceae</taxon>
        <taxon>Cristinia</taxon>
    </lineage>
</organism>
<evidence type="ECO:0000259" key="2">
    <source>
        <dbReference type="PROSITE" id="PS50181"/>
    </source>
</evidence>
<dbReference type="CDD" id="cd09917">
    <property type="entry name" value="F-box_SF"/>
    <property type="match status" value="1"/>
</dbReference>
<feature type="region of interest" description="Disordered" evidence="1">
    <location>
        <begin position="498"/>
        <end position="524"/>
    </location>
</feature>
<gene>
    <name evidence="3" type="ORF">BXZ70DRAFT_983919</name>
</gene>
<feature type="compositionally biased region" description="Polar residues" evidence="1">
    <location>
        <begin position="1"/>
        <end position="16"/>
    </location>
</feature>
<evidence type="ECO:0000256" key="1">
    <source>
        <dbReference type="SAM" id="MobiDB-lite"/>
    </source>
</evidence>
<reference evidence="3" key="1">
    <citation type="journal article" date="2021" name="New Phytol.">
        <title>Evolutionary innovations through gain and loss of genes in the ectomycorrhizal Boletales.</title>
        <authorList>
            <person name="Wu G."/>
            <person name="Miyauchi S."/>
            <person name="Morin E."/>
            <person name="Kuo A."/>
            <person name="Drula E."/>
            <person name="Varga T."/>
            <person name="Kohler A."/>
            <person name="Feng B."/>
            <person name="Cao Y."/>
            <person name="Lipzen A."/>
            <person name="Daum C."/>
            <person name="Hundley H."/>
            <person name="Pangilinan J."/>
            <person name="Johnson J."/>
            <person name="Barry K."/>
            <person name="LaButti K."/>
            <person name="Ng V."/>
            <person name="Ahrendt S."/>
            <person name="Min B."/>
            <person name="Choi I.G."/>
            <person name="Park H."/>
            <person name="Plett J.M."/>
            <person name="Magnuson J."/>
            <person name="Spatafora J.W."/>
            <person name="Nagy L.G."/>
            <person name="Henrissat B."/>
            <person name="Grigoriev I.V."/>
            <person name="Yang Z.L."/>
            <person name="Xu J."/>
            <person name="Martin F.M."/>
        </authorList>
    </citation>
    <scope>NUCLEOTIDE SEQUENCE</scope>
    <source>
        <strain evidence="3">KKN 215</strain>
    </source>
</reference>
<dbReference type="InterPro" id="IPR001810">
    <property type="entry name" value="F-box_dom"/>
</dbReference>
<dbReference type="Pfam" id="PF00646">
    <property type="entry name" value="F-box"/>
    <property type="match status" value="1"/>
</dbReference>
<dbReference type="InterPro" id="IPR036047">
    <property type="entry name" value="F-box-like_dom_sf"/>
</dbReference>
<proteinExistence type="predicted"/>
<protein>
    <recommendedName>
        <fullName evidence="2">F-box domain-containing protein</fullName>
    </recommendedName>
</protein>
<name>A0A8K0UV23_9AGAR</name>